<proteinExistence type="predicted"/>
<dbReference type="OrthoDB" id="5177627at2"/>
<dbReference type="RefSeq" id="WP_123045513.1">
    <property type="nucleotide sequence ID" value="NZ_RDSR01000008.1"/>
</dbReference>
<dbReference type="InterPro" id="IPR003870">
    <property type="entry name" value="DUF222"/>
</dbReference>
<reference evidence="2 3" key="1">
    <citation type="submission" date="2018-11" db="EMBL/GenBank/DDBJ databases">
        <title>Cryobacterium sp. nov., isolated from rhizosphere soil of lettuce.</title>
        <authorList>
            <person name="Wang Y."/>
        </authorList>
    </citation>
    <scope>NUCLEOTIDE SEQUENCE [LARGE SCALE GENOMIC DNA]</scope>
    <source>
        <strain evidence="2 3">NEAU-85</strain>
    </source>
</reference>
<dbReference type="Gene3D" id="1.10.30.50">
    <property type="match status" value="1"/>
</dbReference>
<dbReference type="EMBL" id="RDSR01000008">
    <property type="protein sequence ID" value="RNE63636.1"/>
    <property type="molecule type" value="Genomic_DNA"/>
</dbReference>
<keyword evidence="2" id="KW-0255">Endonuclease</keyword>
<organism evidence="2 3">
    <name type="scientific">Cryobacterium tepidiphilum</name>
    <dbReference type="NCBI Taxonomy" id="2486026"/>
    <lineage>
        <taxon>Bacteria</taxon>
        <taxon>Bacillati</taxon>
        <taxon>Actinomycetota</taxon>
        <taxon>Actinomycetes</taxon>
        <taxon>Micrococcales</taxon>
        <taxon>Microbacteriaceae</taxon>
        <taxon>Cryobacterium</taxon>
    </lineage>
</organism>
<dbReference type="Pfam" id="PF02720">
    <property type="entry name" value="DUF222"/>
    <property type="match status" value="1"/>
</dbReference>
<evidence type="ECO:0000313" key="2">
    <source>
        <dbReference type="EMBL" id="RNE63636.1"/>
    </source>
</evidence>
<dbReference type="CDD" id="cd00085">
    <property type="entry name" value="HNHc"/>
    <property type="match status" value="1"/>
</dbReference>
<sequence>MTLLASDPDVDQPDGVDPIRVFEEMTRKLQELAPVGTAGGLNDEQALRFAGAVEKLGRLVDAHRVAVVSDISHRSRPELLEKKLSTRKGCRNEVELLERVTLVSGATVRRRLRLGKNFRRGMTLTGEPIPAAFPAIGAAVAAGALGLDGADAIITVLTPALPRVHPDELGLAEAALVAAATGTSGEDSGEDSGVPVSADLSRVQAGLWLAHLNPDGAEPREEQAMQNRGLRFGREQGGLIPVTGMLMPETAAAAKRVIDAYMSPRTAPVAFIDEELAARGEDRDPGDTRTPDQKRHDIFAVIVATAAKAADTPTIAGDAPTVLVSVRQEDLAANRGVGHIDGVETPISMDAVRQMICAGGLQKVVLKKNGKIVELGTKERTFNRAQRRAIMLRDGGCIIPGCDIPAAWTEIHHVWPDRDGGPTHTSNGVCLCWFHHRTIETSGWEIRMIDGSPQIKAPPWIDRTSRWRPATKSPTRLLDQLEQTHNRD</sequence>
<feature type="domain" description="HNH nuclease" evidence="1">
    <location>
        <begin position="385"/>
        <end position="437"/>
    </location>
</feature>
<comment type="caution">
    <text evidence="2">The sequence shown here is derived from an EMBL/GenBank/DDBJ whole genome shotgun (WGS) entry which is preliminary data.</text>
</comment>
<dbReference type="InterPro" id="IPR003615">
    <property type="entry name" value="HNH_nuc"/>
</dbReference>
<gene>
    <name evidence="2" type="ORF">EEJ31_06600</name>
</gene>
<dbReference type="GO" id="GO:0004519">
    <property type="term" value="F:endonuclease activity"/>
    <property type="evidence" value="ECO:0007669"/>
    <property type="project" value="UniProtKB-KW"/>
</dbReference>
<evidence type="ECO:0000313" key="3">
    <source>
        <dbReference type="Proteomes" id="UP000279859"/>
    </source>
</evidence>
<name>A0A3M8LDT5_9MICO</name>
<keyword evidence="2" id="KW-0540">Nuclease</keyword>
<protein>
    <submittedName>
        <fullName evidence="2">HNH endonuclease</fullName>
    </submittedName>
</protein>
<dbReference type="Proteomes" id="UP000279859">
    <property type="component" value="Unassembled WGS sequence"/>
</dbReference>
<dbReference type="AlphaFoldDB" id="A0A3M8LDT5"/>
<keyword evidence="3" id="KW-1185">Reference proteome</keyword>
<keyword evidence="2" id="KW-0378">Hydrolase</keyword>
<accession>A0A3M8LDT5</accession>
<dbReference type="SMART" id="SM00507">
    <property type="entry name" value="HNHc"/>
    <property type="match status" value="1"/>
</dbReference>
<evidence type="ECO:0000259" key="1">
    <source>
        <dbReference type="SMART" id="SM00507"/>
    </source>
</evidence>